<dbReference type="AlphaFoldDB" id="A0A427KDS5"/>
<organism evidence="2 3">
    <name type="scientific">Enterobacter cloacae</name>
    <dbReference type="NCBI Taxonomy" id="550"/>
    <lineage>
        <taxon>Bacteria</taxon>
        <taxon>Pseudomonadati</taxon>
        <taxon>Pseudomonadota</taxon>
        <taxon>Gammaproteobacteria</taxon>
        <taxon>Enterobacterales</taxon>
        <taxon>Enterobacteriaceae</taxon>
        <taxon>Enterobacter</taxon>
        <taxon>Enterobacter cloacae complex</taxon>
    </lineage>
</organism>
<evidence type="ECO:0000256" key="1">
    <source>
        <dbReference type="SAM" id="MobiDB-lite"/>
    </source>
</evidence>
<evidence type="ECO:0000313" key="3">
    <source>
        <dbReference type="Proteomes" id="UP000275321"/>
    </source>
</evidence>
<comment type="caution">
    <text evidence="2">The sequence shown here is derived from an EMBL/GenBank/DDBJ whole genome shotgun (WGS) entry which is preliminary data.</text>
</comment>
<dbReference type="EMBL" id="RHWT01000092">
    <property type="protein sequence ID" value="RSB22262.1"/>
    <property type="molecule type" value="Genomic_DNA"/>
</dbReference>
<accession>A0A427KDS5</accession>
<dbReference type="Proteomes" id="UP000275321">
    <property type="component" value="Unassembled WGS sequence"/>
</dbReference>
<feature type="region of interest" description="Disordered" evidence="1">
    <location>
        <begin position="47"/>
        <end position="67"/>
    </location>
</feature>
<protein>
    <submittedName>
        <fullName evidence="2">Uncharacterized protein</fullName>
    </submittedName>
</protein>
<evidence type="ECO:0000313" key="2">
    <source>
        <dbReference type="EMBL" id="RSB22262.1"/>
    </source>
</evidence>
<proteinExistence type="predicted"/>
<name>A0A427KDS5_ENTCL</name>
<reference evidence="2 3" key="1">
    <citation type="submission" date="2018-10" db="EMBL/GenBank/DDBJ databases">
        <title>Transmission dynamics of multidrug resistant bacteria on intensive care unit surfaces.</title>
        <authorList>
            <person name="D'Souza A.W."/>
            <person name="Potter R.F."/>
            <person name="Wallace M."/>
            <person name="Shupe A."/>
            <person name="Patel S."/>
            <person name="Sun S."/>
            <person name="Gul D."/>
            <person name="Kwon J.H."/>
            <person name="Andleeb S."/>
            <person name="Burnham C.-A.D."/>
            <person name="Dantas G."/>
        </authorList>
    </citation>
    <scope>NUCLEOTIDE SEQUENCE [LARGE SCALE GENOMIC DNA]</scope>
    <source>
        <strain evidence="2 3">EC_073</strain>
    </source>
</reference>
<sequence length="67" mass="7383">MQAFEGLSDLLHSQVTSQKNNMLSDNFLIRQSQKNSMLPDEALMRQNPSLPHQYPLMAGQGVPGKGG</sequence>
<gene>
    <name evidence="2" type="ORF">EGK68_25785</name>
</gene>